<accession>A0A016W2J2</accession>
<organism evidence="1 2">
    <name type="scientific">Ancylostoma ceylanicum</name>
    <dbReference type="NCBI Taxonomy" id="53326"/>
    <lineage>
        <taxon>Eukaryota</taxon>
        <taxon>Metazoa</taxon>
        <taxon>Ecdysozoa</taxon>
        <taxon>Nematoda</taxon>
        <taxon>Chromadorea</taxon>
        <taxon>Rhabditida</taxon>
        <taxon>Rhabditina</taxon>
        <taxon>Rhabditomorpha</taxon>
        <taxon>Strongyloidea</taxon>
        <taxon>Ancylostomatidae</taxon>
        <taxon>Ancylostomatinae</taxon>
        <taxon>Ancylostoma</taxon>
    </lineage>
</organism>
<gene>
    <name evidence="1" type="primary">Acey_s0002.g670</name>
    <name evidence="1" type="ORF">Y032_0002g670</name>
</gene>
<dbReference type="EMBL" id="JARK01001338">
    <property type="protein sequence ID" value="EYC33213.1"/>
    <property type="molecule type" value="Genomic_DNA"/>
</dbReference>
<evidence type="ECO:0000313" key="1">
    <source>
        <dbReference type="EMBL" id="EYC33213.1"/>
    </source>
</evidence>
<comment type="caution">
    <text evidence="1">The sequence shown here is derived from an EMBL/GenBank/DDBJ whole genome shotgun (WGS) entry which is preliminary data.</text>
</comment>
<protein>
    <submittedName>
        <fullName evidence="1">Uncharacterized protein</fullName>
    </submittedName>
</protein>
<dbReference type="Proteomes" id="UP000024635">
    <property type="component" value="Unassembled WGS sequence"/>
</dbReference>
<reference evidence="2" key="1">
    <citation type="journal article" date="2015" name="Nat. Genet.">
        <title>The genome and transcriptome of the zoonotic hookworm Ancylostoma ceylanicum identify infection-specific gene families.</title>
        <authorList>
            <person name="Schwarz E.M."/>
            <person name="Hu Y."/>
            <person name="Antoshechkin I."/>
            <person name="Miller M.M."/>
            <person name="Sternberg P.W."/>
            <person name="Aroian R.V."/>
        </authorList>
    </citation>
    <scope>NUCLEOTIDE SEQUENCE</scope>
    <source>
        <strain evidence="2">HY135</strain>
    </source>
</reference>
<dbReference type="AlphaFoldDB" id="A0A016W2J2"/>
<keyword evidence="2" id="KW-1185">Reference proteome</keyword>
<name>A0A016W2J2_9BILA</name>
<evidence type="ECO:0000313" key="2">
    <source>
        <dbReference type="Proteomes" id="UP000024635"/>
    </source>
</evidence>
<sequence>MAVTRLRPRTERGATAPLTLESSPQWLVWVFLIRILARAARSPRVLLEAADESPPLTPTVCTVVPKKKLAFGINRSSAEPQRACYALSYVLRRGSVDAQCSGRQQNVETQPPPSVFEKLKPSHNRYTLLEKDEL</sequence>
<proteinExistence type="predicted"/>
<dbReference type="Gene3D" id="3.40.30.10">
    <property type="entry name" value="Glutaredoxin"/>
    <property type="match status" value="1"/>
</dbReference>